<evidence type="ECO:0000259" key="5">
    <source>
        <dbReference type="Pfam" id="PF25150"/>
    </source>
</evidence>
<dbReference type="GO" id="GO:0005829">
    <property type="term" value="C:cytosol"/>
    <property type="evidence" value="ECO:0007669"/>
    <property type="project" value="TreeGrafter"/>
</dbReference>
<dbReference type="Proteomes" id="UP000033140">
    <property type="component" value="Unassembled WGS sequence"/>
</dbReference>
<comment type="similarity">
    <text evidence="1">Belongs to the THADA family.</text>
</comment>
<proteinExistence type="inferred from homology"/>
<evidence type="ECO:0000256" key="2">
    <source>
        <dbReference type="ARBA" id="ARBA00022694"/>
    </source>
</evidence>
<dbReference type="InterPro" id="IPR051954">
    <property type="entry name" value="tRNA_methyltransferase_THADA"/>
</dbReference>
<dbReference type="Gene3D" id="1.25.10.10">
    <property type="entry name" value="Leucine-rich Repeat Variant"/>
    <property type="match status" value="1"/>
</dbReference>
<reference evidence="7 8" key="3">
    <citation type="journal article" date="2015" name="Genome Announc.">
        <title>Draft Genome Sequence of the Archiascomycetous Yeast Saitoella complicata.</title>
        <authorList>
            <person name="Yamauchi K."/>
            <person name="Kondo S."/>
            <person name="Hamamoto M."/>
            <person name="Takahashi Y."/>
            <person name="Ogura Y."/>
            <person name="Hayashi T."/>
            <person name="Nishida H."/>
        </authorList>
    </citation>
    <scope>NUCLEOTIDE SEQUENCE [LARGE SCALE GENOMIC DNA]</scope>
    <source>
        <strain evidence="7 8">NRRL Y-17804</strain>
    </source>
</reference>
<dbReference type="InterPro" id="IPR056842">
    <property type="entry name" value="THADA-like_TPR_C"/>
</dbReference>
<accession>A0A0E9NG70</accession>
<dbReference type="GO" id="GO:0030488">
    <property type="term" value="P:tRNA methylation"/>
    <property type="evidence" value="ECO:0007669"/>
    <property type="project" value="TreeGrafter"/>
</dbReference>
<evidence type="ECO:0000313" key="7">
    <source>
        <dbReference type="EMBL" id="GAO48818.1"/>
    </source>
</evidence>
<feature type="domain" description="tRNA (32-2'-O)-methyltransferase regulator THADA-like TPR repeats region" evidence="5">
    <location>
        <begin position="198"/>
        <end position="470"/>
    </location>
</feature>
<dbReference type="PANTHER" id="PTHR14387">
    <property type="entry name" value="THADA/DEATH RECEPTOR INTERACTING PROTEIN"/>
    <property type="match status" value="1"/>
</dbReference>
<dbReference type="InterPro" id="IPR056843">
    <property type="entry name" value="THADA-like_TPR"/>
</dbReference>
<dbReference type="InterPro" id="IPR011989">
    <property type="entry name" value="ARM-like"/>
</dbReference>
<dbReference type="RefSeq" id="XP_019024755.1">
    <property type="nucleotide sequence ID" value="XM_019169408.1"/>
</dbReference>
<dbReference type="Pfam" id="PF26523">
    <property type="entry name" value="Trm732_C"/>
    <property type="match status" value="1"/>
</dbReference>
<reference evidence="7 8" key="2">
    <citation type="journal article" date="2014" name="J. Gen. Appl. Microbiol.">
        <title>The early diverging ascomycetous budding yeast Saitoella complicata has three histone deacetylases belonging to the Clr6, Hos2, and Rpd3 lineages.</title>
        <authorList>
            <person name="Nishida H."/>
            <person name="Matsumoto T."/>
            <person name="Kondo S."/>
            <person name="Hamamoto M."/>
            <person name="Yoshikawa H."/>
        </authorList>
    </citation>
    <scope>NUCLEOTIDE SEQUENCE [LARGE SCALE GENOMIC DNA]</scope>
    <source>
        <strain evidence="7 8">NRRL Y-17804</strain>
    </source>
</reference>
<dbReference type="Pfam" id="PF10350">
    <property type="entry name" value="DUF2428"/>
    <property type="match status" value="1"/>
</dbReference>
<keyword evidence="2" id="KW-0819">tRNA processing</keyword>
<feature type="domain" description="tRNA (32-2'-O)-methyltransferase regulator THADA-like C-terminal TPR repeats region" evidence="6">
    <location>
        <begin position="854"/>
        <end position="1013"/>
    </location>
</feature>
<feature type="domain" description="DUF2428" evidence="4">
    <location>
        <begin position="608"/>
        <end position="852"/>
    </location>
</feature>
<dbReference type="Pfam" id="PF25150">
    <property type="entry name" value="TPR_Trm732"/>
    <property type="match status" value="1"/>
</dbReference>
<dbReference type="STRING" id="698492.A0A0E9NG70"/>
<evidence type="ECO:0000259" key="4">
    <source>
        <dbReference type="Pfam" id="PF10350"/>
    </source>
</evidence>
<feature type="region of interest" description="Disordered" evidence="3">
    <location>
        <begin position="1"/>
        <end position="22"/>
    </location>
</feature>
<dbReference type="Pfam" id="PF25151">
    <property type="entry name" value="TPR_Trm732_C"/>
    <property type="match status" value="1"/>
</dbReference>
<reference evidence="7 8" key="1">
    <citation type="journal article" date="2011" name="J. Gen. Appl. Microbiol.">
        <title>Draft genome sequencing of the enigmatic yeast Saitoella complicata.</title>
        <authorList>
            <person name="Nishida H."/>
            <person name="Hamamoto M."/>
            <person name="Sugiyama J."/>
        </authorList>
    </citation>
    <scope>NUCLEOTIDE SEQUENCE [LARGE SCALE GENOMIC DNA]</scope>
    <source>
        <strain evidence="7 8">NRRL Y-17804</strain>
    </source>
</reference>
<evidence type="ECO:0000313" key="8">
    <source>
        <dbReference type="Proteomes" id="UP000033140"/>
    </source>
</evidence>
<gene>
    <name evidence="7" type="ORF">G7K_2987-t1</name>
</gene>
<organism evidence="7 8">
    <name type="scientific">Saitoella complicata (strain BCRC 22490 / CBS 7301 / JCM 7358 / NBRC 10748 / NRRL Y-17804)</name>
    <dbReference type="NCBI Taxonomy" id="698492"/>
    <lineage>
        <taxon>Eukaryota</taxon>
        <taxon>Fungi</taxon>
        <taxon>Dikarya</taxon>
        <taxon>Ascomycota</taxon>
        <taxon>Taphrinomycotina</taxon>
        <taxon>Taphrinomycotina incertae sedis</taxon>
        <taxon>Saitoella</taxon>
    </lineage>
</organism>
<sequence length="1513" mass="168754">MSSREETKAQETASLSAPPFPVPPASTPFFEFQEWLQTASHWLHKAAQVSNQPEERAKIQKYLDKDTWDALFGLIWERWNTSPTQALLKEVFGKELILLERLYDTEEARARLEGLSIKALTLNRSMKGTYYIFDVLVKRTGAKVFLDREPMLVPSSFVLMKELSLAPSVGRSIANILAQRRKEMSKEYVTAEEADAAWLNIWQEPLREFLLNSSEQTLKNFVFYLLPALFKPSSGAYRMFVKVLSKDLNSTSVRGLQALMSTLQVGKEIRLVEDLNAALLAEVGLPSNLLIDLLTHHSSSLRLSALSLITSHGHVSRPMSMEAFKLLKESLPAFFANTDADFRHIVYGNMRSLLVRLRASAHGLAREAKKAKDTDKRAEAEATLNNTKAFCEWLVQFVKEELRPGSSYQRVTMSLRILAAMAKSGLAADVESTLIEPSELKFPFQLPVFDETMTRLLIDRLQSAFDDARQGAIELLYMAPTPLAGLTTEEGVAKLLQKAVGLLGSTRAGEADGGARVVQVIYHIYVSKGWNLSLADASEKSYEDNNAAFVADLLNVIEAYAKAAHEDLLSAAQTKPLHGQLTALRYVLEELDYATPKVAEHKAEWLALHQRALAVCQDIWAAVQGVLTQDAPEGNITSDVDYEPTTEIGPTTQVISSFSWRAIKEAGALLGLLLTKAPYSVVEGESWLSINDFSIGGELFQTWLTDIRHRGAFAAVHPHFVAVCARLFASNDEQLSKLPEAWLEQNMGLIISKSQYITRRSGGLPFCITGLLSAEKNPARPLLNQTLARLLEVASQPAKVLAEGEKLDLPQVHGMNIIRAIFMESKLAIASSSLVEKAFALTIASFSSEVWAIRNCAMMLFSSLLNRAFGNKRSRDDYSTVNKRITSKTFFEKYPSLHPYVLAELRKSVDLLMKTGEAKVESGLFPVLTLFAKLEITPQLHGEPRWTAMDEFKDLIMACSSSRVWKVREMSAKALPTFIEASEVTQAIVDIMARSNLSNQNALHGNLLQIKFLLETRATQLVGTEYFADFAKRVPQALYAKFVDFTANNDNSVTRGLFVELSGTHFFDLTWLKRAVAQTDADIVLFLAESKALRLLAADSGDRYLYPQNQPEHFIGESLWREAQADLLMKALNSEDSKIISSRPPSGTVVRLLRHPQYEARLKTLELLESDFHSHKFAKSPDVLNAILAIIAEDSFDQVRIAALKCLLALHSHASVTQLPGDMNEVWNQFIDAVQHPTSVPAQEQSLAVAGIVLKQIWQSAFAVDKKFSMLQTWINLLQEYVDEEKEYTSRIAALESLRAFSPEMVLSAKNTQATEAFLSIYIILLELLEDDDDEIRDGAAEIVSIVLGSSTVFTSHRSSVLLAERVADVHKSSSQLRDLILAHLSAYEGTVDVSEQLEKAMSVDATLFIKEKQNLWKDELRMATCWTSMLARMEVPKDNVSAWAASSLAALKSLKKEDGCLGWTSEEDVWSIGARAIISAKLCNLNDDLASIKKTAEELNWHNLWREQMTIQ</sequence>
<dbReference type="OMA" id="LIMDPFD"/>
<evidence type="ECO:0000256" key="3">
    <source>
        <dbReference type="SAM" id="MobiDB-lite"/>
    </source>
</evidence>
<dbReference type="OrthoDB" id="73997at2759"/>
<dbReference type="EMBL" id="BACD03000017">
    <property type="protein sequence ID" value="GAO48818.1"/>
    <property type="molecule type" value="Genomic_DNA"/>
</dbReference>
<dbReference type="SUPFAM" id="SSF48371">
    <property type="entry name" value="ARM repeat"/>
    <property type="match status" value="1"/>
</dbReference>
<evidence type="ECO:0000256" key="1">
    <source>
        <dbReference type="ARBA" id="ARBA00010409"/>
    </source>
</evidence>
<evidence type="ECO:0000259" key="6">
    <source>
        <dbReference type="Pfam" id="PF25151"/>
    </source>
</evidence>
<protein>
    <submittedName>
        <fullName evidence="7">Uncharacterized protein</fullName>
    </submittedName>
</protein>
<name>A0A0E9NG70_SAICN</name>
<dbReference type="InterPro" id="IPR016024">
    <property type="entry name" value="ARM-type_fold"/>
</dbReference>
<dbReference type="InterPro" id="IPR019442">
    <property type="entry name" value="THADA/TRM732_DUF2428"/>
</dbReference>
<comment type="caution">
    <text evidence="7">The sequence shown here is derived from an EMBL/GenBank/DDBJ whole genome shotgun (WGS) entry which is preliminary data.</text>
</comment>
<dbReference type="PANTHER" id="PTHR14387:SF0">
    <property type="entry name" value="DUF2428 DOMAIN-CONTAINING PROTEIN"/>
    <property type="match status" value="1"/>
</dbReference>
<keyword evidence="8" id="KW-1185">Reference proteome</keyword>